<organism evidence="2 3">
    <name type="scientific">Asticcacaulis benevestitus DSM 16100 = ATCC BAA-896</name>
    <dbReference type="NCBI Taxonomy" id="1121022"/>
    <lineage>
        <taxon>Bacteria</taxon>
        <taxon>Pseudomonadati</taxon>
        <taxon>Pseudomonadota</taxon>
        <taxon>Alphaproteobacteria</taxon>
        <taxon>Caulobacterales</taxon>
        <taxon>Caulobacteraceae</taxon>
        <taxon>Asticcacaulis</taxon>
    </lineage>
</organism>
<dbReference type="Proteomes" id="UP000017837">
    <property type="component" value="Unassembled WGS sequence"/>
</dbReference>
<evidence type="ECO:0000256" key="1">
    <source>
        <dbReference type="SAM" id="Phobius"/>
    </source>
</evidence>
<keyword evidence="1" id="KW-1133">Transmembrane helix</keyword>
<dbReference type="STRING" id="1121022.GCA_000376105_03957"/>
<name>V4NT36_9CAUL</name>
<gene>
    <name evidence="2" type="ORF">ABENE_19380</name>
</gene>
<reference evidence="2 3" key="1">
    <citation type="journal article" date="2014" name="Nature">
        <title>Sequential evolution of bacterial morphology by co-option of a developmental regulator.</title>
        <authorList>
            <person name="Jiang C."/>
            <person name="Brown P.J."/>
            <person name="Ducret A."/>
            <person name="Brun Y.V."/>
        </authorList>
    </citation>
    <scope>NUCLEOTIDE SEQUENCE [LARGE SCALE GENOMIC DNA]</scope>
    <source>
        <strain evidence="2 3">DSM 16100</strain>
    </source>
</reference>
<evidence type="ECO:0000313" key="2">
    <source>
        <dbReference type="EMBL" id="ESQ84982.1"/>
    </source>
</evidence>
<keyword evidence="1" id="KW-0472">Membrane</keyword>
<protein>
    <submittedName>
        <fullName evidence="2">Uncharacterized protein</fullName>
    </submittedName>
</protein>
<comment type="caution">
    <text evidence="2">The sequence shown here is derived from an EMBL/GenBank/DDBJ whole genome shotgun (WGS) entry which is preliminary data.</text>
</comment>
<keyword evidence="1" id="KW-0812">Transmembrane</keyword>
<evidence type="ECO:0000313" key="3">
    <source>
        <dbReference type="Proteomes" id="UP000017837"/>
    </source>
</evidence>
<sequence length="60" mass="6429">MSLRIPTERISPLALFLQALRSVICGAVILIAFFSLVQADPDQTSVATVLHDGIHAALNL</sequence>
<dbReference type="EMBL" id="AWGB01000062">
    <property type="protein sequence ID" value="ESQ84982.1"/>
    <property type="molecule type" value="Genomic_DNA"/>
</dbReference>
<keyword evidence="3" id="KW-1185">Reference proteome</keyword>
<dbReference type="RefSeq" id="WP_018083641.1">
    <property type="nucleotide sequence ID" value="NZ_AQWM01000038.1"/>
</dbReference>
<accession>V4NT36</accession>
<dbReference type="AlphaFoldDB" id="V4NT36"/>
<proteinExistence type="predicted"/>
<feature type="transmembrane region" description="Helical" evidence="1">
    <location>
        <begin position="12"/>
        <end position="37"/>
    </location>
</feature>
<dbReference type="PATRIC" id="fig|1121022.4.peg.3971"/>